<dbReference type="EMBL" id="ARXR01000033">
    <property type="protein sequence ID" value="MBF5054194.1"/>
    <property type="molecule type" value="Genomic_DNA"/>
</dbReference>
<evidence type="ECO:0000256" key="7">
    <source>
        <dbReference type="HAMAP-Rule" id="MF_00323"/>
    </source>
</evidence>
<comment type="caution">
    <text evidence="9">The sequence shown here is derived from an EMBL/GenBank/DDBJ whole genome shotgun (WGS) entry which is preliminary data.</text>
</comment>
<dbReference type="PROSITE" id="PS00534">
    <property type="entry name" value="FERROCHELATASE"/>
    <property type="match status" value="1"/>
</dbReference>
<evidence type="ECO:0000313" key="9">
    <source>
        <dbReference type="EMBL" id="MBF5054194.1"/>
    </source>
</evidence>
<dbReference type="EC" id="4.98.1.1" evidence="7 8"/>
<comment type="catalytic activity">
    <reaction evidence="7 8">
        <text>heme b + 2 H(+) = protoporphyrin IX + Fe(2+)</text>
        <dbReference type="Rhea" id="RHEA:22584"/>
        <dbReference type="ChEBI" id="CHEBI:15378"/>
        <dbReference type="ChEBI" id="CHEBI:29033"/>
        <dbReference type="ChEBI" id="CHEBI:57306"/>
        <dbReference type="ChEBI" id="CHEBI:60344"/>
        <dbReference type="EC" id="4.98.1.1"/>
    </reaction>
</comment>
<evidence type="ECO:0000256" key="1">
    <source>
        <dbReference type="ARBA" id="ARBA00007718"/>
    </source>
</evidence>
<dbReference type="CDD" id="cd00419">
    <property type="entry name" value="Ferrochelatase_C"/>
    <property type="match status" value="1"/>
</dbReference>
<dbReference type="PANTHER" id="PTHR11108:SF1">
    <property type="entry name" value="FERROCHELATASE, MITOCHONDRIAL"/>
    <property type="match status" value="1"/>
</dbReference>
<sequence length="318" mass="35887">MSVTKPAVVLVNLGTPDAPTTAAVRRYLKQFLSDPRVVEAPRLIWFWVLRLIILPLRPRRVAKLYASIWQQDSPIRLVAQQQAEALAGRFDCTVRYAMSYGSPGFEAVLDELADQGHDHLLILPLYPQYSGSTNGAVADALARWVRTRREVPGLTLVKDYWQNPAWLDAVADSIRRFREQHGEAEKLLFSFHGIPVSYQDKGDHYGERCHHSAALIAERLGLRAEQWMVTFQSRFGPQEWLNPYTDKTLEKWGKEGVRSVQVVCPGFSADCLETLEEIDGENREVFLHAGGESFAYIPALNAEPSHIDALEAVVRAHL</sequence>
<dbReference type="Proteomes" id="UP000644441">
    <property type="component" value="Unassembled WGS sequence"/>
</dbReference>
<keyword evidence="7 8" id="KW-0963">Cytoplasm</keyword>
<comment type="subcellular location">
    <subcellularLocation>
        <location evidence="7 8">Cytoplasm</location>
    </subcellularLocation>
</comment>
<evidence type="ECO:0000256" key="8">
    <source>
        <dbReference type="RuleBase" id="RU000607"/>
    </source>
</evidence>
<dbReference type="RefSeq" id="WP_194856633.1">
    <property type="nucleotide sequence ID" value="NZ_ARXR01000033.1"/>
</dbReference>
<feature type="binding site" evidence="7">
    <location>
        <position position="192"/>
    </location>
    <ligand>
        <name>Fe(2+)</name>
        <dbReference type="ChEBI" id="CHEBI:29033"/>
    </ligand>
</feature>
<comment type="pathway">
    <text evidence="7 8">Porphyrin-containing compound metabolism; protoheme biosynthesis; protoheme from protoporphyrin-IX: step 1/1.</text>
</comment>
<dbReference type="InterPro" id="IPR019772">
    <property type="entry name" value="Ferrochelatase_AS"/>
</dbReference>
<comment type="catalytic activity">
    <reaction evidence="6">
        <text>Fe-coproporphyrin III + 2 H(+) = coproporphyrin III + Fe(2+)</text>
        <dbReference type="Rhea" id="RHEA:49572"/>
        <dbReference type="ChEBI" id="CHEBI:15378"/>
        <dbReference type="ChEBI" id="CHEBI:29033"/>
        <dbReference type="ChEBI" id="CHEBI:68438"/>
        <dbReference type="ChEBI" id="CHEBI:131725"/>
        <dbReference type="EC" id="4.99.1.9"/>
    </reaction>
    <physiologicalReaction direction="right-to-left" evidence="6">
        <dbReference type="Rhea" id="RHEA:49574"/>
    </physiologicalReaction>
</comment>
<dbReference type="Pfam" id="PF00762">
    <property type="entry name" value="Ferrochelatase"/>
    <property type="match status" value="1"/>
</dbReference>
<dbReference type="HAMAP" id="MF_00323">
    <property type="entry name" value="Ferrochelatase"/>
    <property type="match status" value="1"/>
</dbReference>
<dbReference type="NCBIfam" id="TIGR00109">
    <property type="entry name" value="hemH"/>
    <property type="match status" value="1"/>
</dbReference>
<evidence type="ECO:0000313" key="10">
    <source>
        <dbReference type="Proteomes" id="UP000644441"/>
    </source>
</evidence>
<dbReference type="InterPro" id="IPR033659">
    <property type="entry name" value="Ferrochelatase_N"/>
</dbReference>
<keyword evidence="3 7" id="KW-0350">Heme biosynthesis</keyword>
<gene>
    <name evidence="7" type="primary">hemH</name>
    <name evidence="9" type="ORF">ISO4_02796</name>
</gene>
<evidence type="ECO:0000256" key="4">
    <source>
        <dbReference type="ARBA" id="ARBA00023239"/>
    </source>
</evidence>
<keyword evidence="5 7" id="KW-0627">Porphyrin biosynthesis</keyword>
<dbReference type="Gene3D" id="3.40.50.1400">
    <property type="match status" value="2"/>
</dbReference>
<organism evidence="9 10">
    <name type="scientific">Alloalcanivorax venustensis ISO4</name>
    <dbReference type="NCBI Taxonomy" id="1177184"/>
    <lineage>
        <taxon>Bacteria</taxon>
        <taxon>Pseudomonadati</taxon>
        <taxon>Pseudomonadota</taxon>
        <taxon>Gammaproteobacteria</taxon>
        <taxon>Oceanospirillales</taxon>
        <taxon>Alcanivoracaceae</taxon>
        <taxon>Alloalcanivorax</taxon>
    </lineage>
</organism>
<evidence type="ECO:0000256" key="2">
    <source>
        <dbReference type="ARBA" id="ARBA00023004"/>
    </source>
</evidence>
<dbReference type="CDD" id="cd03411">
    <property type="entry name" value="Ferrochelatase_N"/>
    <property type="match status" value="1"/>
</dbReference>
<protein>
    <recommendedName>
        <fullName evidence="7 8">Ferrochelatase</fullName>
        <ecNumber evidence="7 8">4.98.1.1</ecNumber>
    </recommendedName>
    <alternativeName>
        <fullName evidence="7">Heme synthase</fullName>
    </alternativeName>
    <alternativeName>
        <fullName evidence="7">Protoheme ferro-lyase</fullName>
    </alternativeName>
</protein>
<dbReference type="InterPro" id="IPR033644">
    <property type="entry name" value="Ferrochelatase_C"/>
</dbReference>
<evidence type="ECO:0000256" key="3">
    <source>
        <dbReference type="ARBA" id="ARBA00023133"/>
    </source>
</evidence>
<reference evidence="9 10" key="1">
    <citation type="submission" date="2012-09" db="EMBL/GenBank/DDBJ databases">
        <title>Genome Sequence of alkane-degrading Bacterium Alcanivorax venustensis ISO4.</title>
        <authorList>
            <person name="Lai Q."/>
            <person name="Shao Z."/>
        </authorList>
    </citation>
    <scope>NUCLEOTIDE SEQUENCE [LARGE SCALE GENOMIC DNA]</scope>
    <source>
        <strain evidence="9 10">ISO4</strain>
    </source>
</reference>
<keyword evidence="4 7" id="KW-0456">Lyase</keyword>
<dbReference type="SUPFAM" id="SSF53800">
    <property type="entry name" value="Chelatase"/>
    <property type="match status" value="1"/>
</dbReference>
<keyword evidence="7" id="KW-0479">Metal-binding</keyword>
<evidence type="ECO:0000256" key="6">
    <source>
        <dbReference type="ARBA" id="ARBA00024536"/>
    </source>
</evidence>
<dbReference type="InterPro" id="IPR001015">
    <property type="entry name" value="Ferrochelatase"/>
</dbReference>
<name>A0ABS0AJ99_9GAMM</name>
<evidence type="ECO:0000256" key="5">
    <source>
        <dbReference type="ARBA" id="ARBA00023244"/>
    </source>
</evidence>
<comment type="function">
    <text evidence="7 8">Catalyzes the ferrous insertion into protoporphyrin IX.</text>
</comment>
<dbReference type="PANTHER" id="PTHR11108">
    <property type="entry name" value="FERROCHELATASE"/>
    <property type="match status" value="1"/>
</dbReference>
<feature type="binding site" evidence="7">
    <location>
        <position position="273"/>
    </location>
    <ligand>
        <name>Fe(2+)</name>
        <dbReference type="ChEBI" id="CHEBI:29033"/>
    </ligand>
</feature>
<keyword evidence="10" id="KW-1185">Reference proteome</keyword>
<comment type="similarity">
    <text evidence="1 7 8">Belongs to the ferrochelatase family.</text>
</comment>
<keyword evidence="2 7" id="KW-0408">Iron</keyword>
<proteinExistence type="inferred from homology"/>
<accession>A0ABS0AJ99</accession>